<evidence type="ECO:0000256" key="3">
    <source>
        <dbReference type="PROSITE-ProRule" id="PRU01191"/>
    </source>
</evidence>
<name>A0A835U6Z1_VANPL</name>
<feature type="compositionally biased region" description="Pro residues" evidence="4">
    <location>
        <begin position="208"/>
        <end position="223"/>
    </location>
</feature>
<reference evidence="5 6" key="1">
    <citation type="journal article" date="2020" name="Nat. Food">
        <title>A phased Vanilla planifolia genome enables genetic improvement of flavour and production.</title>
        <authorList>
            <person name="Hasing T."/>
            <person name="Tang H."/>
            <person name="Brym M."/>
            <person name="Khazi F."/>
            <person name="Huang T."/>
            <person name="Chambers A.H."/>
        </authorList>
    </citation>
    <scope>NUCLEOTIDE SEQUENCE [LARGE SCALE GENOMIC DNA]</scope>
    <source>
        <tissue evidence="5">Leaf</tissue>
    </source>
</reference>
<evidence type="ECO:0000256" key="4">
    <source>
        <dbReference type="SAM" id="MobiDB-lite"/>
    </source>
</evidence>
<feature type="region of interest" description="Disordered" evidence="4">
    <location>
        <begin position="1"/>
        <end position="31"/>
    </location>
</feature>
<dbReference type="EMBL" id="JADCNL010000129">
    <property type="protein sequence ID" value="KAG0450190.1"/>
    <property type="molecule type" value="Genomic_DNA"/>
</dbReference>
<proteinExistence type="inferred from homology"/>
<organism evidence="5 6">
    <name type="scientific">Vanilla planifolia</name>
    <name type="common">Vanilla</name>
    <dbReference type="NCBI Taxonomy" id="51239"/>
    <lineage>
        <taxon>Eukaryota</taxon>
        <taxon>Viridiplantae</taxon>
        <taxon>Streptophyta</taxon>
        <taxon>Embryophyta</taxon>
        <taxon>Tracheophyta</taxon>
        <taxon>Spermatophyta</taxon>
        <taxon>Magnoliopsida</taxon>
        <taxon>Liliopsida</taxon>
        <taxon>Asparagales</taxon>
        <taxon>Orchidaceae</taxon>
        <taxon>Vanilloideae</taxon>
        <taxon>Vanilleae</taxon>
        <taxon>Vanilla</taxon>
    </lineage>
</organism>
<comment type="similarity">
    <text evidence="3">Belongs to the GRAS family.</text>
</comment>
<feature type="region of interest" description="SAW" evidence="3">
    <location>
        <begin position="329"/>
        <end position="400"/>
    </location>
</feature>
<feature type="compositionally biased region" description="Acidic residues" evidence="4">
    <location>
        <begin position="10"/>
        <end position="19"/>
    </location>
</feature>
<dbReference type="PANTHER" id="PTHR31636">
    <property type="entry name" value="OSJNBA0084A10.13 PROTEIN-RELATED"/>
    <property type="match status" value="1"/>
</dbReference>
<keyword evidence="2" id="KW-0804">Transcription</keyword>
<evidence type="ECO:0000313" key="5">
    <source>
        <dbReference type="EMBL" id="KAG0450190.1"/>
    </source>
</evidence>
<dbReference type="OrthoDB" id="2018540at2759"/>
<evidence type="ECO:0000256" key="2">
    <source>
        <dbReference type="ARBA" id="ARBA00023163"/>
    </source>
</evidence>
<keyword evidence="1" id="KW-0805">Transcription regulation</keyword>
<sequence>MLSSLKPQDHEDDDEEEEDPHQHKQQTQQSPTLRHLLLHCADQIHHADLPAARRAVSLLSAASSPSGDSAERIAHQFAIALSLRIDRVSILPSPFPATDLNDEAIQSSYLSLNQIAPFLRFAHLTANQAILEAVEGRRSIHILDFDTSYGVQWPPLLKPSLIALPLLTPLPFASPEPAPTQPCSDAQLSASTLSPPPSTSHSISIPCSSPPPPRPPLPRPPPHYAFIPAKPSPSTASFFSTSSSRTTLPTASVTRAFLLSVRGLNPEVVTVAERDASHGSPAFLRRFEAAVDHYTAVFESLEATLPPTSLERMTVERVWLGREIARVVAGDERHERWERWEELMRLSGFAAMPLSPFAVSQARLLLRLHYPAEGYQLKVLRGSCFLGWHSKPLFSVSSWRCN</sequence>
<comment type="caution">
    <text evidence="3">Lacks conserved residue(s) required for the propagation of feature annotation.</text>
</comment>
<gene>
    <name evidence="5" type="ORF">HPP92_027032</name>
</gene>
<feature type="region of interest" description="PFYRE" evidence="3">
    <location>
        <begin position="235"/>
        <end position="326"/>
    </location>
</feature>
<protein>
    <submittedName>
        <fullName evidence="5">Uncharacterized protein</fullName>
    </submittedName>
</protein>
<feature type="region of interest" description="Disordered" evidence="4">
    <location>
        <begin position="176"/>
        <end position="226"/>
    </location>
</feature>
<dbReference type="Pfam" id="PF03514">
    <property type="entry name" value="GRAS"/>
    <property type="match status" value="2"/>
</dbReference>
<comment type="caution">
    <text evidence="5">The sequence shown here is derived from an EMBL/GenBank/DDBJ whole genome shotgun (WGS) entry which is preliminary data.</text>
</comment>
<keyword evidence="6" id="KW-1185">Reference proteome</keyword>
<accession>A0A835U6Z1</accession>
<dbReference type="PROSITE" id="PS50985">
    <property type="entry name" value="GRAS"/>
    <property type="match status" value="1"/>
</dbReference>
<feature type="compositionally biased region" description="Polar residues" evidence="4">
    <location>
        <begin position="181"/>
        <end position="190"/>
    </location>
</feature>
<dbReference type="AlphaFoldDB" id="A0A835U6Z1"/>
<dbReference type="InterPro" id="IPR005202">
    <property type="entry name" value="TF_GRAS"/>
</dbReference>
<evidence type="ECO:0000313" key="6">
    <source>
        <dbReference type="Proteomes" id="UP000636800"/>
    </source>
</evidence>
<dbReference type="Proteomes" id="UP000636800">
    <property type="component" value="Unassembled WGS sequence"/>
</dbReference>
<feature type="short sequence motif" description="VHIID" evidence="3">
    <location>
        <begin position="140"/>
        <end position="144"/>
    </location>
</feature>
<evidence type="ECO:0000256" key="1">
    <source>
        <dbReference type="ARBA" id="ARBA00023015"/>
    </source>
</evidence>